<accession>A0A502HB56</accession>
<dbReference type="OrthoDB" id="886535at2"/>
<organism evidence="1 2">
    <name type="scientific">Hymenobacter nivis</name>
    <dbReference type="NCBI Taxonomy" id="1850093"/>
    <lineage>
        <taxon>Bacteria</taxon>
        <taxon>Pseudomonadati</taxon>
        <taxon>Bacteroidota</taxon>
        <taxon>Cytophagia</taxon>
        <taxon>Cytophagales</taxon>
        <taxon>Hymenobacteraceae</taxon>
        <taxon>Hymenobacter</taxon>
    </lineage>
</organism>
<gene>
    <name evidence="1" type="ORF">EAH73_01670</name>
</gene>
<evidence type="ECO:0000313" key="1">
    <source>
        <dbReference type="EMBL" id="TPG71979.1"/>
    </source>
</evidence>
<comment type="caution">
    <text evidence="1">The sequence shown here is derived from an EMBL/GenBank/DDBJ whole genome shotgun (WGS) entry which is preliminary data.</text>
</comment>
<name>A0A502HB56_9BACT</name>
<reference evidence="1 2" key="1">
    <citation type="journal article" date="2019" name="Environ. Microbiol.">
        <title>Species interactions and distinct microbial communities in high Arctic permafrost affected cryosols are associated with the CH4 and CO2 gas fluxes.</title>
        <authorList>
            <person name="Altshuler I."/>
            <person name="Hamel J."/>
            <person name="Turney S."/>
            <person name="Magnuson E."/>
            <person name="Levesque R."/>
            <person name="Greer C."/>
            <person name="Whyte L.G."/>
        </authorList>
    </citation>
    <scope>NUCLEOTIDE SEQUENCE [LARGE SCALE GENOMIC DNA]</scope>
    <source>
        <strain evidence="1 2">S9.2P</strain>
    </source>
</reference>
<sequence>MKYEILGGGHVTAATDLGLVQALRQDSQAWAPSVGIEDFMEGMADRCRTQKGVTVRTNGIANFVADLKEHGFISQASE</sequence>
<dbReference type="EMBL" id="RCYZ01000001">
    <property type="protein sequence ID" value="TPG71979.1"/>
    <property type="molecule type" value="Genomic_DNA"/>
</dbReference>
<evidence type="ECO:0000313" key="2">
    <source>
        <dbReference type="Proteomes" id="UP000317646"/>
    </source>
</evidence>
<keyword evidence="2" id="KW-1185">Reference proteome</keyword>
<protein>
    <submittedName>
        <fullName evidence="1">Uncharacterized protein</fullName>
    </submittedName>
</protein>
<dbReference type="AlphaFoldDB" id="A0A502HB56"/>
<dbReference type="Proteomes" id="UP000317646">
    <property type="component" value="Unassembled WGS sequence"/>
</dbReference>
<proteinExistence type="predicted"/>
<dbReference type="RefSeq" id="WP_140464584.1">
    <property type="nucleotide sequence ID" value="NZ_RCYZ01000001.1"/>
</dbReference>